<sequence>MQHSKAFPKKITNFDLLLQDIRKVLGANYTFYQECIVAITRAAARHEDASAWYEQMEQVVEGVENVAISHAGVLFLLQELVRAPLVNEMPPPPLPRRLQTPAPPQSLQPPAMEHQRAQKRPYNLQINLPSRPDFAFSFPAAPDPAANFAHIEPSPPEEAFKFPGFDPIFFTDPHFQLDVRNYWGIPTGRTNIAVHNNGAHPVINFTANYRSPAAAIPRYEPAEDDLETFLEYEQHATKAEESKGKSETGWIAESDQGHRVARLAHLRHKLAERSEDRGLQVASAVLKTKRQKTEKSFIDDVLGE</sequence>
<dbReference type="Proteomes" id="UP000800096">
    <property type="component" value="Unassembled WGS sequence"/>
</dbReference>
<name>A0A6A5R4I6_AMPQU</name>
<evidence type="ECO:0000313" key="3">
    <source>
        <dbReference type="Proteomes" id="UP000800096"/>
    </source>
</evidence>
<accession>A0A6A5R4I6</accession>
<dbReference type="AlphaFoldDB" id="A0A6A5R4I6"/>
<evidence type="ECO:0000313" key="2">
    <source>
        <dbReference type="EMBL" id="KAF1922100.1"/>
    </source>
</evidence>
<feature type="region of interest" description="Disordered" evidence="1">
    <location>
        <begin position="91"/>
        <end position="118"/>
    </location>
</feature>
<evidence type="ECO:0000256" key="1">
    <source>
        <dbReference type="SAM" id="MobiDB-lite"/>
    </source>
</evidence>
<dbReference type="OrthoDB" id="3794564at2759"/>
<organism evidence="2 3">
    <name type="scientific">Ampelomyces quisqualis</name>
    <name type="common">Powdery mildew agent</name>
    <dbReference type="NCBI Taxonomy" id="50730"/>
    <lineage>
        <taxon>Eukaryota</taxon>
        <taxon>Fungi</taxon>
        <taxon>Dikarya</taxon>
        <taxon>Ascomycota</taxon>
        <taxon>Pezizomycotina</taxon>
        <taxon>Dothideomycetes</taxon>
        <taxon>Pleosporomycetidae</taxon>
        <taxon>Pleosporales</taxon>
        <taxon>Pleosporineae</taxon>
        <taxon>Phaeosphaeriaceae</taxon>
        <taxon>Ampelomyces</taxon>
    </lineage>
</organism>
<proteinExistence type="predicted"/>
<protein>
    <submittedName>
        <fullName evidence="2">Uncharacterized protein</fullName>
    </submittedName>
</protein>
<reference evidence="2" key="1">
    <citation type="journal article" date="2020" name="Stud. Mycol.">
        <title>101 Dothideomycetes genomes: a test case for predicting lifestyles and emergence of pathogens.</title>
        <authorList>
            <person name="Haridas S."/>
            <person name="Albert R."/>
            <person name="Binder M."/>
            <person name="Bloem J."/>
            <person name="Labutti K."/>
            <person name="Salamov A."/>
            <person name="Andreopoulos B."/>
            <person name="Baker S."/>
            <person name="Barry K."/>
            <person name="Bills G."/>
            <person name="Bluhm B."/>
            <person name="Cannon C."/>
            <person name="Castanera R."/>
            <person name="Culley D."/>
            <person name="Daum C."/>
            <person name="Ezra D."/>
            <person name="Gonzalez J."/>
            <person name="Henrissat B."/>
            <person name="Kuo A."/>
            <person name="Liang C."/>
            <person name="Lipzen A."/>
            <person name="Lutzoni F."/>
            <person name="Magnuson J."/>
            <person name="Mondo S."/>
            <person name="Nolan M."/>
            <person name="Ohm R."/>
            <person name="Pangilinan J."/>
            <person name="Park H.-J."/>
            <person name="Ramirez L."/>
            <person name="Alfaro M."/>
            <person name="Sun H."/>
            <person name="Tritt A."/>
            <person name="Yoshinaga Y."/>
            <person name="Zwiers L.-H."/>
            <person name="Turgeon B."/>
            <person name="Goodwin S."/>
            <person name="Spatafora J."/>
            <person name="Crous P."/>
            <person name="Grigoriev I."/>
        </authorList>
    </citation>
    <scope>NUCLEOTIDE SEQUENCE</scope>
    <source>
        <strain evidence="2">HMLAC05119</strain>
    </source>
</reference>
<gene>
    <name evidence="2" type="ORF">BDU57DRAFT_438845</name>
</gene>
<dbReference type="EMBL" id="ML979132">
    <property type="protein sequence ID" value="KAF1922100.1"/>
    <property type="molecule type" value="Genomic_DNA"/>
</dbReference>
<keyword evidence="3" id="KW-1185">Reference proteome</keyword>
<feature type="compositionally biased region" description="Pro residues" evidence="1">
    <location>
        <begin position="91"/>
        <end position="107"/>
    </location>
</feature>